<dbReference type="RefSeq" id="WP_128636033.1">
    <property type="nucleotide sequence ID" value="NZ_RRCN01000002.1"/>
</dbReference>
<proteinExistence type="predicted"/>
<protein>
    <submittedName>
        <fullName evidence="1">Uncharacterized protein</fullName>
    </submittedName>
</protein>
<dbReference type="Proteomes" id="UP000267017">
    <property type="component" value="Unassembled WGS sequence"/>
</dbReference>
<accession>A0A3P3TAG3</accession>
<name>A0A3P3TAG3_9BACL</name>
<sequence length="160" mass="18613">MHLAKIIYLKKGVIDFMEKHCWKIVEHEPSIFADASKKYGVQSPDRNFREKYLTQEEAEAWCDNAFAQVGEDIKNLLQTKLGELVKKHISEFGEYYRGILLLGGADVLDRKAYDFTTELDMLRYELRRCITVIEYDYISSQIKPLVLIHVLNSIKENGHA</sequence>
<evidence type="ECO:0000313" key="2">
    <source>
        <dbReference type="Proteomes" id="UP000267017"/>
    </source>
</evidence>
<dbReference type="AlphaFoldDB" id="A0A3P3TAG3"/>
<evidence type="ECO:0000313" key="1">
    <source>
        <dbReference type="EMBL" id="RRJ54940.1"/>
    </source>
</evidence>
<dbReference type="EMBL" id="RRCN01000002">
    <property type="protein sequence ID" value="RRJ54940.1"/>
    <property type="molecule type" value="Genomic_DNA"/>
</dbReference>
<reference evidence="1 2" key="1">
    <citation type="submission" date="2018-11" db="EMBL/GenBank/DDBJ databases">
        <title>Genome sequencing of Paenibacillus sp. KCOM 3021 (= ChDC PVNT-B20).</title>
        <authorList>
            <person name="Kook J.-K."/>
            <person name="Park S.-N."/>
            <person name="Lim Y.K."/>
        </authorList>
    </citation>
    <scope>NUCLEOTIDE SEQUENCE [LARGE SCALE GENOMIC DNA]</scope>
    <source>
        <strain evidence="1 2">KCOM 3021</strain>
    </source>
</reference>
<organism evidence="1 2">
    <name type="scientific">Paenibacillus oralis</name>
    <dbReference type="NCBI Taxonomy" id="2490856"/>
    <lineage>
        <taxon>Bacteria</taxon>
        <taxon>Bacillati</taxon>
        <taxon>Bacillota</taxon>
        <taxon>Bacilli</taxon>
        <taxon>Bacillales</taxon>
        <taxon>Paenibacillaceae</taxon>
        <taxon>Paenibacillus</taxon>
    </lineage>
</organism>
<keyword evidence="2" id="KW-1185">Reference proteome</keyword>
<gene>
    <name evidence="1" type="ORF">EHV15_35815</name>
</gene>
<comment type="caution">
    <text evidence="1">The sequence shown here is derived from an EMBL/GenBank/DDBJ whole genome shotgun (WGS) entry which is preliminary data.</text>
</comment>